<keyword evidence="2" id="KW-0963">Cytoplasm</keyword>
<evidence type="ECO:0000313" key="4">
    <source>
        <dbReference type="Proteomes" id="UP000464524"/>
    </source>
</evidence>
<sequence>MIDIEICLPCDDLANVAQQIRAAHKGKATRIELCSHMEHQGLTPSMHAMQQARAAAQGEIILLAMIRPRGGDFCYDEGEVQQMQHDIALAAQAGMQGVVLGALTPDNTLDIGALTRLIAVAKNANLQVTFHRAFDALAEPEQAIDSLIELGVQRILTSGCDWTSHDTAQQHSAQLARYLALAKGQIEIVIGGGIAPVSAKLIAQSISQQMGPNDHYSFHAYSSALIDGVVHEDPVRQLYQGVNDT</sequence>
<dbReference type="HAMAP" id="MF_00795">
    <property type="entry name" value="CutC"/>
    <property type="match status" value="1"/>
</dbReference>
<dbReference type="GO" id="GO:0005507">
    <property type="term" value="F:copper ion binding"/>
    <property type="evidence" value="ECO:0007669"/>
    <property type="project" value="TreeGrafter"/>
</dbReference>
<dbReference type="InterPro" id="IPR036822">
    <property type="entry name" value="CutC-like_dom_sf"/>
</dbReference>
<comment type="subcellular location">
    <subcellularLocation>
        <location evidence="2">Cytoplasm</location>
    </subcellularLocation>
</comment>
<dbReference type="PANTHER" id="PTHR12598:SF0">
    <property type="entry name" value="COPPER HOMEOSTASIS PROTEIN CUTC HOMOLOG"/>
    <property type="match status" value="1"/>
</dbReference>
<dbReference type="AlphaFoldDB" id="A0A857JME2"/>
<keyword evidence="4" id="KW-1185">Reference proteome</keyword>
<dbReference type="EMBL" id="CP047656">
    <property type="protein sequence ID" value="QHJ12488.1"/>
    <property type="molecule type" value="Genomic_DNA"/>
</dbReference>
<name>A0A857JME2_9ALTE</name>
<dbReference type="InterPro" id="IPR005627">
    <property type="entry name" value="CutC-like"/>
</dbReference>
<gene>
    <name evidence="2" type="primary">cutC</name>
    <name evidence="3" type="ORF">FX988_02745</name>
</gene>
<dbReference type="Proteomes" id="UP000464524">
    <property type="component" value="Chromosome"/>
</dbReference>
<dbReference type="Gene3D" id="3.20.20.380">
    <property type="entry name" value="Copper homeostasis (CutC) domain"/>
    <property type="match status" value="1"/>
</dbReference>
<evidence type="ECO:0000313" key="3">
    <source>
        <dbReference type="EMBL" id="QHJ12488.1"/>
    </source>
</evidence>
<dbReference type="OrthoDB" id="9815677at2"/>
<accession>A0A857JME2</accession>
<dbReference type="Pfam" id="PF03932">
    <property type="entry name" value="CutC"/>
    <property type="match status" value="1"/>
</dbReference>
<proteinExistence type="inferred from homology"/>
<comment type="caution">
    <text evidence="2">Once thought to be involved in copper homeostasis, experiments in E.coli have shown this is not the case.</text>
</comment>
<dbReference type="KEGG" id="pmes:FX988_02745"/>
<dbReference type="GO" id="GO:0005737">
    <property type="term" value="C:cytoplasm"/>
    <property type="evidence" value="ECO:0007669"/>
    <property type="project" value="UniProtKB-SubCell"/>
</dbReference>
<reference evidence="3 4" key="1">
    <citation type="submission" date="2019-12" db="EMBL/GenBank/DDBJ databases">
        <title>Genome sequencing and assembly of endphytes of Porphyra tenera.</title>
        <authorList>
            <person name="Park J.M."/>
            <person name="Shin R."/>
            <person name="Jo S.H."/>
        </authorList>
    </citation>
    <scope>NUCLEOTIDE SEQUENCE [LARGE SCALE GENOMIC DNA]</scope>
    <source>
        <strain evidence="3 4">GPM4</strain>
    </source>
</reference>
<dbReference type="RefSeq" id="WP_160180600.1">
    <property type="nucleotide sequence ID" value="NZ_CP047656.1"/>
</dbReference>
<organism evidence="3 4">
    <name type="scientific">Paraglaciecola mesophila</name>
    <dbReference type="NCBI Taxonomy" id="197222"/>
    <lineage>
        <taxon>Bacteria</taxon>
        <taxon>Pseudomonadati</taxon>
        <taxon>Pseudomonadota</taxon>
        <taxon>Gammaproteobacteria</taxon>
        <taxon>Alteromonadales</taxon>
        <taxon>Alteromonadaceae</taxon>
        <taxon>Paraglaciecola</taxon>
    </lineage>
</organism>
<dbReference type="SUPFAM" id="SSF110395">
    <property type="entry name" value="CutC-like"/>
    <property type="match status" value="1"/>
</dbReference>
<dbReference type="PANTHER" id="PTHR12598">
    <property type="entry name" value="COPPER HOMEOSTASIS PROTEIN CUTC"/>
    <property type="match status" value="1"/>
</dbReference>
<protein>
    <recommendedName>
        <fullName evidence="2">PF03932 family protein CutC</fullName>
    </recommendedName>
</protein>
<comment type="similarity">
    <text evidence="1 2">Belongs to the CutC family.</text>
</comment>
<evidence type="ECO:0000256" key="1">
    <source>
        <dbReference type="ARBA" id="ARBA00007768"/>
    </source>
</evidence>
<evidence type="ECO:0000256" key="2">
    <source>
        <dbReference type="HAMAP-Rule" id="MF_00795"/>
    </source>
</evidence>